<dbReference type="EC" id="2.3.3.13" evidence="1"/>
<keyword evidence="1" id="KW-0012">Acyltransferase</keyword>
<dbReference type="EMBL" id="QTSX02007190">
    <property type="protein sequence ID" value="KAJ9049901.1"/>
    <property type="molecule type" value="Genomic_DNA"/>
</dbReference>
<sequence>MSQAEKPNIVFFDTTLRDGEQSPGVTLSVQEKLDIARQLSRMGINVLEAGFPVASEGDFRAVQAIAKNIGPLTEGRKEGVPMTICGLARAVNSDIKRCFDAIEPAPRKRIHTFLATSDIHLKYKLKISREQCIERAVAAVKYARSLCEDVEFSPEDAGRSEKEFLCTVLAAVIEAGATTLNIPDTVGYNTPEEYAAIMKHLIQNTPGSDKVIWSTHCHNDLGLATANTLAGVVAGARQVEVTINGIGERAGNTAFEEVCMALYTHPTLFPVGIKHIDPSQIYRVSKMVSNLTGMSVQSNKAIVGANAFAHESGIHQDGVLKHQETYEIIRPEVVGVPSNSLVLGKHSGRNALRTHLEKLGVSHLTEEEFQSVFERFKKIADSKRQVMDEDLMALLDDQTSQSGLEHFRLVNVQVFTTCGTSATATVRIQTLASADPPTYETHEDAATAPGAVDAIFSALHRQITLEHHMVGYDVHGVTGGSDALGAVTVKLVNSKDGTPNPKSPTIPSQPNGFIERTLQGARIFKGQATDPDVLLAGAKAYINALNRIALDKAMNISSELDKSGP</sequence>
<proteinExistence type="predicted"/>
<accession>A0ACC2RIP7</accession>
<reference evidence="1" key="1">
    <citation type="submission" date="2022-04" db="EMBL/GenBank/DDBJ databases">
        <title>Genome of the entomopathogenic fungus Entomophthora muscae.</title>
        <authorList>
            <person name="Elya C."/>
            <person name="Lovett B.R."/>
            <person name="Lee E."/>
            <person name="Macias A.M."/>
            <person name="Hajek A.E."/>
            <person name="De Bivort B.L."/>
            <person name="Kasson M.T."/>
            <person name="De Fine Licht H.H."/>
            <person name="Stajich J.E."/>
        </authorList>
    </citation>
    <scope>NUCLEOTIDE SEQUENCE</scope>
    <source>
        <strain evidence="1">Berkeley</strain>
    </source>
</reference>
<organism evidence="1 2">
    <name type="scientific">Entomophthora muscae</name>
    <dbReference type="NCBI Taxonomy" id="34485"/>
    <lineage>
        <taxon>Eukaryota</taxon>
        <taxon>Fungi</taxon>
        <taxon>Fungi incertae sedis</taxon>
        <taxon>Zoopagomycota</taxon>
        <taxon>Entomophthoromycotina</taxon>
        <taxon>Entomophthoromycetes</taxon>
        <taxon>Entomophthorales</taxon>
        <taxon>Entomophthoraceae</taxon>
        <taxon>Entomophthora</taxon>
    </lineage>
</organism>
<name>A0ACC2RIP7_9FUNG</name>
<evidence type="ECO:0000313" key="1">
    <source>
        <dbReference type="EMBL" id="KAJ9049901.1"/>
    </source>
</evidence>
<dbReference type="Proteomes" id="UP001165960">
    <property type="component" value="Unassembled WGS sequence"/>
</dbReference>
<evidence type="ECO:0000313" key="2">
    <source>
        <dbReference type="Proteomes" id="UP001165960"/>
    </source>
</evidence>
<comment type="caution">
    <text evidence="1">The sequence shown here is derived from an EMBL/GenBank/DDBJ whole genome shotgun (WGS) entry which is preliminary data.</text>
</comment>
<gene>
    <name evidence="1" type="primary">LEU4_2</name>
    <name evidence="1" type="ORF">DSO57_1019804</name>
</gene>
<protein>
    <submittedName>
        <fullName evidence="1">2-isopropylmalate synthase (Alpha-isopropylmalate synthase) (Alpha-IPM synthetase)</fullName>
        <ecNumber evidence="1">2.3.3.13</ecNumber>
    </submittedName>
</protein>
<keyword evidence="1" id="KW-0808">Transferase</keyword>
<keyword evidence="2" id="KW-1185">Reference proteome</keyword>